<accession>A0ABR0M0A7</accession>
<evidence type="ECO:0000256" key="1">
    <source>
        <dbReference type="ARBA" id="ARBA00022487"/>
    </source>
</evidence>
<protein>
    <recommendedName>
        <fullName evidence="7">Carboxylic ester hydrolase</fullName>
        <ecNumber evidence="7">3.1.1.-</ecNumber>
    </recommendedName>
</protein>
<evidence type="ECO:0000256" key="5">
    <source>
        <dbReference type="ARBA" id="ARBA00023157"/>
    </source>
</evidence>
<evidence type="ECO:0000256" key="6">
    <source>
        <dbReference type="ARBA" id="ARBA00034075"/>
    </source>
</evidence>
<evidence type="ECO:0000256" key="2">
    <source>
        <dbReference type="ARBA" id="ARBA00022651"/>
    </source>
</evidence>
<dbReference type="InterPro" id="IPR011118">
    <property type="entry name" value="Tannase/feruloyl_esterase"/>
</dbReference>
<sequence length="237" mass="26437">MQPGSELTASRLLYNGIPFIYTADWFKYAIYENPSYDKIQQPKQSKTQPMRIKRTPSISRRGTAISQLFRKEAANCVSFNSLLSSSTATQHPGPQSDTIAVHYHGLQDFLISSDNSPRYYNHVSTTMGLPSSDLDEFYRFFRISGMGHCYGGPGAWQIGQRTIGAAGNPMNAQNNILLRMVEWVENGAAPETVTGTKFVNDTASLGVQFIRNHCKYPKRNVCADPVNQVDPSAWKCV</sequence>
<gene>
    <name evidence="8" type="primary">faeB-1</name>
    <name evidence="8" type="ORF">LTR16_002384</name>
</gene>
<keyword evidence="2" id="KW-0624">Polysaccharide degradation</keyword>
<comment type="caution">
    <text evidence="8">The sequence shown here is derived from an EMBL/GenBank/DDBJ whole genome shotgun (WGS) entry which is preliminary data.</text>
</comment>
<dbReference type="PANTHER" id="PTHR33938">
    <property type="entry name" value="FERULOYL ESTERASE B-RELATED"/>
    <property type="match status" value="1"/>
</dbReference>
<evidence type="ECO:0000313" key="8">
    <source>
        <dbReference type="EMBL" id="KAK5256789.1"/>
    </source>
</evidence>
<comment type="similarity">
    <text evidence="7">Belongs to the tannase family.</text>
</comment>
<keyword evidence="5" id="KW-1015">Disulfide bond</keyword>
<keyword evidence="3" id="KW-0732">Signal</keyword>
<dbReference type="Proteomes" id="UP001357485">
    <property type="component" value="Unassembled WGS sequence"/>
</dbReference>
<dbReference type="Pfam" id="PF07519">
    <property type="entry name" value="Tannase"/>
    <property type="match status" value="1"/>
</dbReference>
<keyword evidence="9" id="KW-1185">Reference proteome</keyword>
<evidence type="ECO:0000256" key="4">
    <source>
        <dbReference type="ARBA" id="ARBA00022801"/>
    </source>
</evidence>
<comment type="catalytic activity">
    <reaction evidence="6">
        <text>feruloyl-polysaccharide + H2O = ferulate + polysaccharide.</text>
        <dbReference type="EC" id="3.1.1.73"/>
    </reaction>
</comment>
<keyword evidence="2" id="KW-0858">Xylan degradation</keyword>
<evidence type="ECO:0000256" key="7">
    <source>
        <dbReference type="RuleBase" id="RU361238"/>
    </source>
</evidence>
<name>A0ABR0M0A7_9PEZI</name>
<evidence type="ECO:0000313" key="9">
    <source>
        <dbReference type="Proteomes" id="UP001357485"/>
    </source>
</evidence>
<dbReference type="EMBL" id="JAVRRA010008388">
    <property type="protein sequence ID" value="KAK5256789.1"/>
    <property type="molecule type" value="Genomic_DNA"/>
</dbReference>
<keyword evidence="1" id="KW-0719">Serine esterase</keyword>
<dbReference type="GO" id="GO:0030600">
    <property type="term" value="F:feruloyl esterase activity"/>
    <property type="evidence" value="ECO:0007669"/>
    <property type="project" value="UniProtKB-EC"/>
</dbReference>
<keyword evidence="2" id="KW-0119">Carbohydrate metabolism</keyword>
<proteinExistence type="inferred from homology"/>
<reference evidence="8 9" key="1">
    <citation type="submission" date="2023-08" db="EMBL/GenBank/DDBJ databases">
        <title>Black Yeasts Isolated from many extreme environments.</title>
        <authorList>
            <person name="Coleine C."/>
            <person name="Stajich J.E."/>
            <person name="Selbmann L."/>
        </authorList>
    </citation>
    <scope>NUCLEOTIDE SEQUENCE [LARGE SCALE GENOMIC DNA]</scope>
    <source>
        <strain evidence="8 9">CCFEE 536</strain>
    </source>
</reference>
<evidence type="ECO:0000256" key="3">
    <source>
        <dbReference type="ARBA" id="ARBA00022729"/>
    </source>
</evidence>
<dbReference type="PANTHER" id="PTHR33938:SF15">
    <property type="entry name" value="FERULOYL ESTERASE B-RELATED"/>
    <property type="match status" value="1"/>
</dbReference>
<dbReference type="EC" id="3.1.1.-" evidence="7"/>
<keyword evidence="4 7" id="KW-0378">Hydrolase</keyword>
<organism evidence="8 9">
    <name type="scientific">Cryomyces antarcticus</name>
    <dbReference type="NCBI Taxonomy" id="329879"/>
    <lineage>
        <taxon>Eukaryota</taxon>
        <taxon>Fungi</taxon>
        <taxon>Dikarya</taxon>
        <taxon>Ascomycota</taxon>
        <taxon>Pezizomycotina</taxon>
        <taxon>Dothideomycetes</taxon>
        <taxon>Dothideomycetes incertae sedis</taxon>
        <taxon>Cryomyces</taxon>
    </lineage>
</organism>